<organism evidence="11 12">
    <name type="scientific">Candidatus Beckwithbacteria bacterium CG10_big_fil_rev_8_21_14_0_10_34_10</name>
    <dbReference type="NCBI Taxonomy" id="1974495"/>
    <lineage>
        <taxon>Bacteria</taxon>
        <taxon>Candidatus Beckwithiibacteriota</taxon>
    </lineage>
</organism>
<gene>
    <name evidence="11" type="ORF">COT75_05370</name>
</gene>
<reference evidence="12" key="1">
    <citation type="submission" date="2017-09" db="EMBL/GenBank/DDBJ databases">
        <title>Depth-based differentiation of microbial function through sediment-hosted aquifers and enrichment of novel symbionts in the deep terrestrial subsurface.</title>
        <authorList>
            <person name="Probst A.J."/>
            <person name="Ladd B."/>
            <person name="Jarett J.K."/>
            <person name="Geller-Mcgrath D.E."/>
            <person name="Sieber C.M.K."/>
            <person name="Emerson J.B."/>
            <person name="Anantharaman K."/>
            <person name="Thomas B.C."/>
            <person name="Malmstrom R."/>
            <person name="Stieglmeier M."/>
            <person name="Klingl A."/>
            <person name="Woyke T."/>
            <person name="Ryan C.M."/>
            <person name="Banfield J.F."/>
        </authorList>
    </citation>
    <scope>NUCLEOTIDE SEQUENCE [LARGE SCALE GENOMIC DNA]</scope>
</reference>
<proteinExistence type="inferred from homology"/>
<keyword evidence="3" id="KW-0645">Protease</keyword>
<evidence type="ECO:0000256" key="8">
    <source>
        <dbReference type="ARBA" id="ARBA00023136"/>
    </source>
</evidence>
<evidence type="ECO:0000313" key="11">
    <source>
        <dbReference type="EMBL" id="PIS08689.1"/>
    </source>
</evidence>
<keyword evidence="2" id="KW-1003">Cell membrane</keyword>
<feature type="transmembrane region" description="Helical" evidence="10">
    <location>
        <begin position="6"/>
        <end position="25"/>
    </location>
</feature>
<evidence type="ECO:0000256" key="10">
    <source>
        <dbReference type="SAM" id="Phobius"/>
    </source>
</evidence>
<accession>A0A2H0W9U5</accession>
<comment type="similarity">
    <text evidence="1 9">Belongs to the peptidase A8 family.</text>
</comment>
<comment type="caution">
    <text evidence="11">The sequence shown here is derived from an EMBL/GenBank/DDBJ whole genome shotgun (WGS) entry which is preliminary data.</text>
</comment>
<dbReference type="PANTHER" id="PTHR33695:SF1">
    <property type="entry name" value="LIPOPROTEIN SIGNAL PEPTIDASE"/>
    <property type="match status" value="1"/>
</dbReference>
<feature type="transmembrane region" description="Helical" evidence="10">
    <location>
        <begin position="61"/>
        <end position="85"/>
    </location>
</feature>
<dbReference type="EMBL" id="PEZT01000030">
    <property type="protein sequence ID" value="PIS08689.1"/>
    <property type="molecule type" value="Genomic_DNA"/>
</dbReference>
<dbReference type="PANTHER" id="PTHR33695">
    <property type="entry name" value="LIPOPROTEIN SIGNAL PEPTIDASE"/>
    <property type="match status" value="1"/>
</dbReference>
<name>A0A2H0W9U5_9BACT</name>
<evidence type="ECO:0000256" key="6">
    <source>
        <dbReference type="ARBA" id="ARBA00022801"/>
    </source>
</evidence>
<protein>
    <submittedName>
        <fullName evidence="11">Uncharacterized protein</fullName>
    </submittedName>
</protein>
<evidence type="ECO:0000256" key="1">
    <source>
        <dbReference type="ARBA" id="ARBA00006139"/>
    </source>
</evidence>
<dbReference type="GO" id="GO:0004190">
    <property type="term" value="F:aspartic-type endopeptidase activity"/>
    <property type="evidence" value="ECO:0007669"/>
    <property type="project" value="UniProtKB-KW"/>
</dbReference>
<dbReference type="Pfam" id="PF01252">
    <property type="entry name" value="Peptidase_A8"/>
    <property type="match status" value="1"/>
</dbReference>
<evidence type="ECO:0000256" key="9">
    <source>
        <dbReference type="RuleBase" id="RU004181"/>
    </source>
</evidence>
<dbReference type="AlphaFoldDB" id="A0A2H0W9U5"/>
<dbReference type="PRINTS" id="PR00781">
    <property type="entry name" value="LIPOSIGPTASE"/>
</dbReference>
<keyword evidence="4 10" id="KW-0812">Transmembrane</keyword>
<dbReference type="InterPro" id="IPR001872">
    <property type="entry name" value="Peptidase_A8"/>
</dbReference>
<evidence type="ECO:0000256" key="7">
    <source>
        <dbReference type="ARBA" id="ARBA00022989"/>
    </source>
</evidence>
<evidence type="ECO:0000256" key="5">
    <source>
        <dbReference type="ARBA" id="ARBA00022750"/>
    </source>
</evidence>
<dbReference type="Proteomes" id="UP000230093">
    <property type="component" value="Unassembled WGS sequence"/>
</dbReference>
<keyword evidence="7 10" id="KW-1133">Transmembrane helix</keyword>
<feature type="non-terminal residue" evidence="11">
    <location>
        <position position="1"/>
    </location>
</feature>
<dbReference type="GO" id="GO:0006508">
    <property type="term" value="P:proteolysis"/>
    <property type="evidence" value="ECO:0007669"/>
    <property type="project" value="UniProtKB-KW"/>
</dbReference>
<evidence type="ECO:0000256" key="3">
    <source>
        <dbReference type="ARBA" id="ARBA00022670"/>
    </source>
</evidence>
<evidence type="ECO:0000256" key="4">
    <source>
        <dbReference type="ARBA" id="ARBA00022692"/>
    </source>
</evidence>
<keyword evidence="6" id="KW-0378">Hydrolase</keyword>
<dbReference type="GO" id="GO:0016020">
    <property type="term" value="C:membrane"/>
    <property type="evidence" value="ECO:0007669"/>
    <property type="project" value="InterPro"/>
</dbReference>
<sequence>PSNLWIMINTIILLVILFFLLKMINKNQDIKHLILFLAGGTSNLLDRILRGKVIDFIDLTIFPVFNLADIYIIFGVLALILNLFFKLPKKQPLDIKI</sequence>
<evidence type="ECO:0000256" key="2">
    <source>
        <dbReference type="ARBA" id="ARBA00022475"/>
    </source>
</evidence>
<evidence type="ECO:0000313" key="12">
    <source>
        <dbReference type="Proteomes" id="UP000230093"/>
    </source>
</evidence>
<keyword evidence="8 10" id="KW-0472">Membrane</keyword>
<keyword evidence="5" id="KW-0064">Aspartyl protease</keyword>